<evidence type="ECO:0000313" key="2">
    <source>
        <dbReference type="EMBL" id="KAG2307033.1"/>
    </source>
</evidence>
<dbReference type="AlphaFoldDB" id="A0A8X7SIM8"/>
<comment type="caution">
    <text evidence="2">The sequence shown here is derived from an EMBL/GenBank/DDBJ whole genome shotgun (WGS) entry which is preliminary data.</text>
</comment>
<sequence>MMLYAVLLQSYVYTLKVLALLWDPCNRRTAAEALYVPFFQINQRLFALTLPFLS</sequence>
<reference evidence="2 3" key="1">
    <citation type="submission" date="2020-02" db="EMBL/GenBank/DDBJ databases">
        <authorList>
            <person name="Ma Q."/>
            <person name="Huang Y."/>
            <person name="Song X."/>
            <person name="Pei D."/>
        </authorList>
    </citation>
    <scope>NUCLEOTIDE SEQUENCE [LARGE SCALE GENOMIC DNA]</scope>
    <source>
        <strain evidence="2">Sxm20200214</strain>
        <tissue evidence="2">Leaf</tissue>
    </source>
</reference>
<name>A0A8X7SIM8_BRACI</name>
<keyword evidence="1" id="KW-0732">Signal</keyword>
<feature type="chain" id="PRO_5036454638" evidence="1">
    <location>
        <begin position="20"/>
        <end position="54"/>
    </location>
</feature>
<keyword evidence="3" id="KW-1185">Reference proteome</keyword>
<evidence type="ECO:0000313" key="3">
    <source>
        <dbReference type="Proteomes" id="UP000886595"/>
    </source>
</evidence>
<organism evidence="2 3">
    <name type="scientific">Brassica carinata</name>
    <name type="common">Ethiopian mustard</name>
    <name type="synonym">Abyssinian cabbage</name>
    <dbReference type="NCBI Taxonomy" id="52824"/>
    <lineage>
        <taxon>Eukaryota</taxon>
        <taxon>Viridiplantae</taxon>
        <taxon>Streptophyta</taxon>
        <taxon>Embryophyta</taxon>
        <taxon>Tracheophyta</taxon>
        <taxon>Spermatophyta</taxon>
        <taxon>Magnoliopsida</taxon>
        <taxon>eudicotyledons</taxon>
        <taxon>Gunneridae</taxon>
        <taxon>Pentapetalae</taxon>
        <taxon>rosids</taxon>
        <taxon>malvids</taxon>
        <taxon>Brassicales</taxon>
        <taxon>Brassicaceae</taxon>
        <taxon>Brassiceae</taxon>
        <taxon>Brassica</taxon>
    </lineage>
</organism>
<accession>A0A8X7SIM8</accession>
<feature type="signal peptide" evidence="1">
    <location>
        <begin position="1"/>
        <end position="19"/>
    </location>
</feature>
<proteinExistence type="predicted"/>
<protein>
    <submittedName>
        <fullName evidence="2">Uncharacterized protein</fullName>
    </submittedName>
</protein>
<gene>
    <name evidence="2" type="ORF">Bca52824_026781</name>
</gene>
<dbReference type="Proteomes" id="UP000886595">
    <property type="component" value="Unassembled WGS sequence"/>
</dbReference>
<evidence type="ECO:0000256" key="1">
    <source>
        <dbReference type="SAM" id="SignalP"/>
    </source>
</evidence>
<dbReference type="EMBL" id="JAAMPC010000006">
    <property type="protein sequence ID" value="KAG2307033.1"/>
    <property type="molecule type" value="Genomic_DNA"/>
</dbReference>